<evidence type="ECO:0000256" key="5">
    <source>
        <dbReference type="ARBA" id="ARBA00023098"/>
    </source>
</evidence>
<comment type="caution">
    <text evidence="9">The sequence shown here is derived from an EMBL/GenBank/DDBJ whole genome shotgun (WGS) entry which is preliminary data.</text>
</comment>
<dbReference type="Pfam" id="PF04116">
    <property type="entry name" value="FA_hydroxylase"/>
    <property type="match status" value="1"/>
</dbReference>
<evidence type="ECO:0000256" key="7">
    <source>
        <dbReference type="SAM" id="Phobius"/>
    </source>
</evidence>
<organism evidence="9 10">
    <name type="scientific">Oryzomonas japonica</name>
    <dbReference type="NCBI Taxonomy" id="2603858"/>
    <lineage>
        <taxon>Bacteria</taxon>
        <taxon>Pseudomonadati</taxon>
        <taxon>Thermodesulfobacteriota</taxon>
        <taxon>Desulfuromonadia</taxon>
        <taxon>Geobacterales</taxon>
        <taxon>Geobacteraceae</taxon>
        <taxon>Oryzomonas</taxon>
    </lineage>
</organism>
<evidence type="ECO:0000256" key="4">
    <source>
        <dbReference type="ARBA" id="ARBA00023002"/>
    </source>
</evidence>
<dbReference type="GO" id="GO:0016020">
    <property type="term" value="C:membrane"/>
    <property type="evidence" value="ECO:0007669"/>
    <property type="project" value="GOC"/>
</dbReference>
<evidence type="ECO:0000259" key="8">
    <source>
        <dbReference type="Pfam" id="PF04116"/>
    </source>
</evidence>
<evidence type="ECO:0000256" key="6">
    <source>
        <dbReference type="ARBA" id="ARBA00023136"/>
    </source>
</evidence>
<feature type="domain" description="Fatty acid hydroxylase" evidence="8">
    <location>
        <begin position="88"/>
        <end position="224"/>
    </location>
</feature>
<gene>
    <name evidence="9" type="ORF">F6V25_03240</name>
</gene>
<evidence type="ECO:0000256" key="3">
    <source>
        <dbReference type="ARBA" id="ARBA00022989"/>
    </source>
</evidence>
<dbReference type="InterPro" id="IPR051689">
    <property type="entry name" value="Sterol_desaturase/TMEM195"/>
</dbReference>
<dbReference type="GO" id="GO:0006643">
    <property type="term" value="P:membrane lipid metabolic process"/>
    <property type="evidence" value="ECO:0007669"/>
    <property type="project" value="TreeGrafter"/>
</dbReference>
<dbReference type="GO" id="GO:0050479">
    <property type="term" value="F:glyceryl-ether monooxygenase activity"/>
    <property type="evidence" value="ECO:0007669"/>
    <property type="project" value="TreeGrafter"/>
</dbReference>
<dbReference type="PANTHER" id="PTHR21624:SF1">
    <property type="entry name" value="ALKYLGLYCEROL MONOOXYGENASE"/>
    <property type="match status" value="1"/>
</dbReference>
<dbReference type="GO" id="GO:0005506">
    <property type="term" value="F:iron ion binding"/>
    <property type="evidence" value="ECO:0007669"/>
    <property type="project" value="InterPro"/>
</dbReference>
<evidence type="ECO:0000256" key="2">
    <source>
        <dbReference type="ARBA" id="ARBA00022692"/>
    </source>
</evidence>
<keyword evidence="4" id="KW-0560">Oxidoreductase</keyword>
<comment type="subcellular location">
    <subcellularLocation>
        <location evidence="1">Endomembrane system</location>
        <topology evidence="1">Multi-pass membrane protein</topology>
    </subcellularLocation>
</comment>
<dbReference type="RefSeq" id="WP_151127165.1">
    <property type="nucleotide sequence ID" value="NZ_VZQZ01000001.1"/>
</dbReference>
<dbReference type="PANTHER" id="PTHR21624">
    <property type="entry name" value="STEROL DESATURASE-RELATED PROTEIN"/>
    <property type="match status" value="1"/>
</dbReference>
<name>A0A7J4ZVT5_9BACT</name>
<dbReference type="EMBL" id="VZQZ01000001">
    <property type="protein sequence ID" value="KAB0667726.1"/>
    <property type="molecule type" value="Genomic_DNA"/>
</dbReference>
<keyword evidence="6 7" id="KW-0472">Membrane</keyword>
<evidence type="ECO:0000313" key="10">
    <source>
        <dbReference type="Proteomes" id="UP000420562"/>
    </source>
</evidence>
<keyword evidence="2 7" id="KW-0812">Transmembrane</keyword>
<dbReference type="AlphaFoldDB" id="A0A7J4ZVT5"/>
<feature type="transmembrane region" description="Helical" evidence="7">
    <location>
        <begin position="145"/>
        <end position="165"/>
    </location>
</feature>
<dbReference type="InterPro" id="IPR006694">
    <property type="entry name" value="Fatty_acid_hydroxylase"/>
</dbReference>
<feature type="transmembrane region" description="Helical" evidence="7">
    <location>
        <begin position="46"/>
        <end position="68"/>
    </location>
</feature>
<feature type="transmembrane region" description="Helical" evidence="7">
    <location>
        <begin position="6"/>
        <end position="25"/>
    </location>
</feature>
<keyword evidence="10" id="KW-1185">Reference proteome</keyword>
<evidence type="ECO:0000313" key="9">
    <source>
        <dbReference type="EMBL" id="KAB0667726.1"/>
    </source>
</evidence>
<sequence>MPGEQVIRLAFFFSVLAVVAIWEVIAPRRALTGNKRRRWVANLSLVAINTVAVRLIFPIFPTGISLLAQERGWGMLNVVNLPIWAKSILAVVALDFIIYLQHVLFHFLPILWRIHRMHHTDLDIDVTTGNRFHPMEILISMGIKLAAVSLIGAPTVAVVIFEVVLNATSQFNHGNIFIHDALDRWLRLAVITPDMHRVHNSIIPRETNSNFGFNLPWWDRLCGTYRAQPEEGHEGMTIGLKEFREPAMLTLTHLLIQPFARKST</sequence>
<keyword evidence="3 7" id="KW-1133">Transmembrane helix</keyword>
<dbReference type="Proteomes" id="UP000420562">
    <property type="component" value="Unassembled WGS sequence"/>
</dbReference>
<protein>
    <submittedName>
        <fullName evidence="9">Sterol desaturase family protein</fullName>
    </submittedName>
</protein>
<dbReference type="GO" id="GO:0008610">
    <property type="term" value="P:lipid biosynthetic process"/>
    <property type="evidence" value="ECO:0007669"/>
    <property type="project" value="InterPro"/>
</dbReference>
<proteinExistence type="predicted"/>
<feature type="transmembrane region" description="Helical" evidence="7">
    <location>
        <begin position="88"/>
        <end position="112"/>
    </location>
</feature>
<accession>A0A7J4ZVT5</accession>
<dbReference type="GO" id="GO:0012505">
    <property type="term" value="C:endomembrane system"/>
    <property type="evidence" value="ECO:0007669"/>
    <property type="project" value="UniProtKB-SubCell"/>
</dbReference>
<evidence type="ECO:0000256" key="1">
    <source>
        <dbReference type="ARBA" id="ARBA00004127"/>
    </source>
</evidence>
<keyword evidence="5" id="KW-0443">Lipid metabolism</keyword>
<reference evidence="9 10" key="1">
    <citation type="submission" date="2019-09" db="EMBL/GenBank/DDBJ databases">
        <title>Geobacter sp. Red96, a novel strain isolated from paddy soil.</title>
        <authorList>
            <person name="Xu Z."/>
            <person name="Masuda Y."/>
            <person name="Itoh H."/>
            <person name="Senoo K."/>
        </authorList>
    </citation>
    <scope>NUCLEOTIDE SEQUENCE [LARGE SCALE GENOMIC DNA]</scope>
    <source>
        <strain evidence="9 10">Red96</strain>
    </source>
</reference>